<reference evidence="2" key="2">
    <citation type="submission" date="2020-05" db="UniProtKB">
        <authorList>
            <consortium name="EnsemblMetazoa"/>
        </authorList>
    </citation>
    <scope>IDENTIFICATION</scope>
    <source>
        <strain evidence="2">IAEA</strain>
    </source>
</reference>
<dbReference type="SMART" id="SM00700">
    <property type="entry name" value="JHBP"/>
    <property type="match status" value="1"/>
</dbReference>
<dbReference type="STRING" id="37001.A0A1A9WU10"/>
<dbReference type="InterPro" id="IPR010562">
    <property type="entry name" value="Haemolymph_juvenile_hormone-bd"/>
</dbReference>
<keyword evidence="3" id="KW-1185">Reference proteome</keyword>
<evidence type="ECO:0008006" key="4">
    <source>
        <dbReference type="Google" id="ProtNLM"/>
    </source>
</evidence>
<dbReference type="Gene3D" id="3.15.10.30">
    <property type="entry name" value="Haemolymph juvenile hormone binding protein"/>
    <property type="match status" value="1"/>
</dbReference>
<dbReference type="AlphaFoldDB" id="A0A1A9WU10"/>
<dbReference type="PANTHER" id="PTHR20993:SF0">
    <property type="entry name" value="GH07914P"/>
    <property type="match status" value="1"/>
</dbReference>
<dbReference type="InterPro" id="IPR038606">
    <property type="entry name" value="To_sf"/>
</dbReference>
<feature type="chain" id="PRO_5008400672" description="Hemolymph juvenile hormone binding protein" evidence="1">
    <location>
        <begin position="17"/>
        <end position="259"/>
    </location>
</feature>
<evidence type="ECO:0000256" key="1">
    <source>
        <dbReference type="SAM" id="SignalP"/>
    </source>
</evidence>
<dbReference type="EnsemblMetazoa" id="GBRI031991-RA">
    <property type="protein sequence ID" value="GBRI031991-PA"/>
    <property type="gene ID" value="GBRI031991"/>
</dbReference>
<dbReference type="PANTHER" id="PTHR20993">
    <property type="entry name" value="GH07914P"/>
    <property type="match status" value="1"/>
</dbReference>
<proteinExistence type="predicted"/>
<sequence length="259" mass="28216">MKSLIILTVLLAFAASQKEINPLDERSISSAVVEVIEGLRDEMPCGFPAIGIPPLAPLKLNHKELNINFLGLNLNGAVDKFRLTGLNDFEIAEMKVNALASKVIFRFIFYNISVDTMYDIQARLRQAGLTVNLIGAGHANFAVKDMHIWGVLKYSFNLISGKLKIKGLEIRTHIGDVESDIQGILGTGLINRKMNALLSEAVELLVNTNEDMITENVEALAVPIINSFLDKFTVGDIVGAIGGGGEGEKEPCKPEEVEN</sequence>
<evidence type="ECO:0000313" key="2">
    <source>
        <dbReference type="EnsemblMetazoa" id="GBRI031991-PA"/>
    </source>
</evidence>
<name>A0A1A9WU10_9MUSC</name>
<accession>A0A1A9WU10</accession>
<dbReference type="VEuPathDB" id="VectorBase:GBRI031991"/>
<evidence type="ECO:0000313" key="3">
    <source>
        <dbReference type="Proteomes" id="UP000091820"/>
    </source>
</evidence>
<keyword evidence="1" id="KW-0732">Signal</keyword>
<organism evidence="2 3">
    <name type="scientific">Glossina brevipalpis</name>
    <dbReference type="NCBI Taxonomy" id="37001"/>
    <lineage>
        <taxon>Eukaryota</taxon>
        <taxon>Metazoa</taxon>
        <taxon>Ecdysozoa</taxon>
        <taxon>Arthropoda</taxon>
        <taxon>Hexapoda</taxon>
        <taxon>Insecta</taxon>
        <taxon>Pterygota</taxon>
        <taxon>Neoptera</taxon>
        <taxon>Endopterygota</taxon>
        <taxon>Diptera</taxon>
        <taxon>Brachycera</taxon>
        <taxon>Muscomorpha</taxon>
        <taxon>Hippoboscoidea</taxon>
        <taxon>Glossinidae</taxon>
        <taxon>Glossina</taxon>
    </lineage>
</organism>
<protein>
    <recommendedName>
        <fullName evidence="4">Hemolymph juvenile hormone binding protein</fullName>
    </recommendedName>
</protein>
<feature type="signal peptide" evidence="1">
    <location>
        <begin position="1"/>
        <end position="16"/>
    </location>
</feature>
<dbReference type="Proteomes" id="UP000091820">
    <property type="component" value="Unassembled WGS sequence"/>
</dbReference>
<reference evidence="3" key="1">
    <citation type="submission" date="2014-03" db="EMBL/GenBank/DDBJ databases">
        <authorList>
            <person name="Aksoy S."/>
            <person name="Warren W."/>
            <person name="Wilson R.K."/>
        </authorList>
    </citation>
    <scope>NUCLEOTIDE SEQUENCE [LARGE SCALE GENOMIC DNA]</scope>
    <source>
        <strain evidence="3">IAEA</strain>
    </source>
</reference>
<dbReference type="Pfam" id="PF06585">
    <property type="entry name" value="JHBP"/>
    <property type="match status" value="1"/>
</dbReference>